<organism evidence="1 2">
    <name type="scientific">Rhynchosporium graminicola</name>
    <dbReference type="NCBI Taxonomy" id="2792576"/>
    <lineage>
        <taxon>Eukaryota</taxon>
        <taxon>Fungi</taxon>
        <taxon>Dikarya</taxon>
        <taxon>Ascomycota</taxon>
        <taxon>Pezizomycotina</taxon>
        <taxon>Leotiomycetes</taxon>
        <taxon>Helotiales</taxon>
        <taxon>Ploettnerulaceae</taxon>
        <taxon>Rhynchosporium</taxon>
    </lineage>
</organism>
<evidence type="ECO:0000313" key="1">
    <source>
        <dbReference type="EMBL" id="CZT13539.1"/>
    </source>
</evidence>
<comment type="caution">
    <text evidence="1">The sequence shown here is derived from an EMBL/GenBank/DDBJ whole genome shotgun (WGS) entry which is preliminary data.</text>
</comment>
<proteinExistence type="predicted"/>
<dbReference type="Proteomes" id="UP000178129">
    <property type="component" value="Unassembled WGS sequence"/>
</dbReference>
<gene>
    <name evidence="1" type="ORF">RCO7_10373</name>
</gene>
<dbReference type="EMBL" id="FJUW01000090">
    <property type="protein sequence ID" value="CZT13539.1"/>
    <property type="molecule type" value="Genomic_DNA"/>
</dbReference>
<sequence length="112" mass="12497">MAPSRSPSREIGRQSELSTSFSALSFFPQSKKTPCEGFLTNYQDIAFHFQNEAEPGINYICARGGYVPLLSLQSLKSDRTVIETAVWNDVTQKMDFTMGGARVHNIVRCFVA</sequence>
<accession>A0A1E1LUF2</accession>
<keyword evidence="2" id="KW-1185">Reference proteome</keyword>
<evidence type="ECO:0000313" key="2">
    <source>
        <dbReference type="Proteomes" id="UP000178129"/>
    </source>
</evidence>
<dbReference type="InParanoid" id="A0A1E1LUF2"/>
<protein>
    <submittedName>
        <fullName evidence="1">Uncharacterized protein</fullName>
    </submittedName>
</protein>
<dbReference type="AlphaFoldDB" id="A0A1E1LUF2"/>
<reference evidence="2" key="1">
    <citation type="submission" date="2016-03" db="EMBL/GenBank/DDBJ databases">
        <authorList>
            <person name="Ploux O."/>
        </authorList>
    </citation>
    <scope>NUCLEOTIDE SEQUENCE [LARGE SCALE GENOMIC DNA]</scope>
    <source>
        <strain evidence="2">UK7</strain>
    </source>
</reference>
<name>A0A1E1LUF2_9HELO</name>